<name>A0A2N4UI60_9BURK</name>
<dbReference type="InterPro" id="IPR042100">
    <property type="entry name" value="Bug_dom1"/>
</dbReference>
<dbReference type="SUPFAM" id="SSF53850">
    <property type="entry name" value="Periplasmic binding protein-like II"/>
    <property type="match status" value="1"/>
</dbReference>
<evidence type="ECO:0000313" key="4">
    <source>
        <dbReference type="Proteomes" id="UP000234328"/>
    </source>
</evidence>
<reference evidence="3 4" key="1">
    <citation type="submission" date="2017-10" db="EMBL/GenBank/DDBJ databases">
        <title>Two draft genome sequences of Pusillimonas sp. strains isolated from a nitrate- and radionuclide-contaminated groundwater in Russia.</title>
        <authorList>
            <person name="Grouzdev D.S."/>
            <person name="Tourova T.P."/>
            <person name="Goeva M.A."/>
            <person name="Babich T.L."/>
            <person name="Sokolova D.S."/>
            <person name="Abdullin R."/>
            <person name="Poltaraus A.B."/>
            <person name="Toshchakov S.V."/>
            <person name="Nazina T.N."/>
        </authorList>
    </citation>
    <scope>NUCLEOTIDE SEQUENCE [LARGE SCALE GENOMIC DNA]</scope>
    <source>
        <strain evidence="3 4">JR1/69-2-13</strain>
    </source>
</reference>
<dbReference type="EMBL" id="PDNV01000004">
    <property type="protein sequence ID" value="PLC54665.1"/>
    <property type="molecule type" value="Genomic_DNA"/>
</dbReference>
<evidence type="ECO:0000256" key="2">
    <source>
        <dbReference type="SAM" id="SignalP"/>
    </source>
</evidence>
<keyword evidence="4" id="KW-1185">Reference proteome</keyword>
<dbReference type="CDD" id="cd07012">
    <property type="entry name" value="PBP2_Bug_TTT"/>
    <property type="match status" value="1"/>
</dbReference>
<gene>
    <name evidence="3" type="ORF">CR155_07905</name>
</gene>
<organism evidence="3 4">
    <name type="scientific">Pollutimonas nitritireducens</name>
    <dbReference type="NCBI Taxonomy" id="2045209"/>
    <lineage>
        <taxon>Bacteria</taxon>
        <taxon>Pseudomonadati</taxon>
        <taxon>Pseudomonadota</taxon>
        <taxon>Betaproteobacteria</taxon>
        <taxon>Burkholderiales</taxon>
        <taxon>Alcaligenaceae</taxon>
        <taxon>Pollutimonas</taxon>
    </lineage>
</organism>
<dbReference type="Pfam" id="PF03401">
    <property type="entry name" value="TctC"/>
    <property type="match status" value="1"/>
</dbReference>
<dbReference type="Proteomes" id="UP000234328">
    <property type="component" value="Unassembled WGS sequence"/>
</dbReference>
<dbReference type="Gene3D" id="3.40.190.10">
    <property type="entry name" value="Periplasmic binding protein-like II"/>
    <property type="match status" value="1"/>
</dbReference>
<evidence type="ECO:0000313" key="3">
    <source>
        <dbReference type="EMBL" id="PLC54665.1"/>
    </source>
</evidence>
<dbReference type="Gene3D" id="3.40.190.150">
    <property type="entry name" value="Bordetella uptake gene, domain 1"/>
    <property type="match status" value="1"/>
</dbReference>
<evidence type="ECO:0000256" key="1">
    <source>
        <dbReference type="ARBA" id="ARBA00006987"/>
    </source>
</evidence>
<dbReference type="InterPro" id="IPR005064">
    <property type="entry name" value="BUG"/>
</dbReference>
<dbReference type="OrthoDB" id="8970294at2"/>
<comment type="similarity">
    <text evidence="1">Belongs to the UPF0065 (bug) family.</text>
</comment>
<keyword evidence="2" id="KW-0732">Signal</keyword>
<feature type="signal peptide" evidence="2">
    <location>
        <begin position="1"/>
        <end position="22"/>
    </location>
</feature>
<dbReference type="PANTHER" id="PTHR42928:SF5">
    <property type="entry name" value="BLR1237 PROTEIN"/>
    <property type="match status" value="1"/>
</dbReference>
<protein>
    <recommendedName>
        <fullName evidence="5">Tricarboxylate transport protein TctC</fullName>
    </recommendedName>
</protein>
<proteinExistence type="inferred from homology"/>
<dbReference type="AlphaFoldDB" id="A0A2N4UI60"/>
<sequence>MKFMQIAALAAMTWWGSQAAAAYPDHPIKVVVPFPAGQTTDILARAMADEMAKVVGQPIYIENKGGAGGIIGIEAAKRAPNDGYTVLIASSGPLAINPNLYKDIPYQTMEDFEPVAMILEVPQFLVARSDFPAKNLNELIELVKKNPEKYNYASGGVGLTNHLTMEMLKNQTGMEIRHIPYRGATAALTGLIGGDTQMMFESGPAIMSHVEAGRLKIFAVGSKKGSPRFPDVKSVHEAGVDGFDAATWMAVMVPKGTSPEIIQTLNRVTNEVLQLPSVQEKFTAVTATARIATVEETREFLTRELALWKETIDKGNIKPE</sequence>
<accession>A0A2N4UI60</accession>
<dbReference type="PIRSF" id="PIRSF017082">
    <property type="entry name" value="YflP"/>
    <property type="match status" value="1"/>
</dbReference>
<feature type="chain" id="PRO_5014917591" description="Tricarboxylate transport protein TctC" evidence="2">
    <location>
        <begin position="23"/>
        <end position="320"/>
    </location>
</feature>
<dbReference type="RefSeq" id="WP_102069435.1">
    <property type="nucleotide sequence ID" value="NZ_PDNV01000004.1"/>
</dbReference>
<comment type="caution">
    <text evidence="3">The sequence shown here is derived from an EMBL/GenBank/DDBJ whole genome shotgun (WGS) entry which is preliminary data.</text>
</comment>
<evidence type="ECO:0008006" key="5">
    <source>
        <dbReference type="Google" id="ProtNLM"/>
    </source>
</evidence>
<dbReference type="PANTHER" id="PTHR42928">
    <property type="entry name" value="TRICARBOXYLATE-BINDING PROTEIN"/>
    <property type="match status" value="1"/>
</dbReference>